<proteinExistence type="predicted"/>
<organism evidence="1 2">
    <name type="scientific">Clostridium neonatale</name>
    <dbReference type="NCBI Taxonomy" id="137838"/>
    <lineage>
        <taxon>Bacteria</taxon>
        <taxon>Bacillati</taxon>
        <taxon>Bacillota</taxon>
        <taxon>Clostridia</taxon>
        <taxon>Eubacteriales</taxon>
        <taxon>Clostridiaceae</taxon>
        <taxon>Clostridium</taxon>
    </lineage>
</organism>
<reference evidence="1" key="1">
    <citation type="submission" date="2021-10" db="EMBL/GenBank/DDBJ databases">
        <authorList>
            <person name="Mesa V."/>
        </authorList>
    </citation>
    <scope>NUCLEOTIDE SEQUENCE</scope>
    <source>
        <strain evidence="1">CC3_PB</strain>
    </source>
</reference>
<dbReference type="AlphaFoldDB" id="A0AA86JPQ2"/>
<protein>
    <submittedName>
        <fullName evidence="1">Uncharacterized protein</fullName>
    </submittedName>
</protein>
<accession>A0AA86JPQ2</accession>
<dbReference type="EMBL" id="CAKJVE010000004">
    <property type="protein sequence ID" value="CAG9709306.1"/>
    <property type="molecule type" value="Genomic_DNA"/>
</dbReference>
<evidence type="ECO:0000313" key="2">
    <source>
        <dbReference type="Proteomes" id="UP000789738"/>
    </source>
</evidence>
<name>A0AA86JPQ2_9CLOT</name>
<comment type="caution">
    <text evidence="1">The sequence shown here is derived from an EMBL/GenBank/DDBJ whole genome shotgun (WGS) entry which is preliminary data.</text>
</comment>
<dbReference type="Proteomes" id="UP000789738">
    <property type="component" value="Unassembled WGS sequence"/>
</dbReference>
<evidence type="ECO:0000313" key="1">
    <source>
        <dbReference type="EMBL" id="CAG9709306.1"/>
    </source>
</evidence>
<gene>
    <name evidence="1" type="ORF">CNEO_44120</name>
</gene>
<sequence length="38" mass="4159">MNVSNQGIHQIINPGVDISRNAKTKSIISPYNAPQRVP</sequence>